<sequence length="250" mass="27632">MSGNKGENMLTLAIFLVVVCAACFIAVLAILCDRVKNHGKKEDACATCEAPVEEQPAPAEEAPVATVADDDDRTNYVQVEGDDAIVFSAASKNETIDDRYAELSDEAKSYFDEIVKYALSKSDEVKRVKNARYEEYKIRQARLVRLLIKRGVVVCEFVLINDAFRSYLSENKVSVKLAPTVLRVVDEESLQVAKNSIDIAAQTAKEDQERKAQLRREKRKLAREAKKAEEAAAAAAAQAQEEAPAESTEE</sequence>
<dbReference type="EMBL" id="DVHL01000037">
    <property type="protein sequence ID" value="HIR66160.1"/>
    <property type="molecule type" value="Genomic_DNA"/>
</dbReference>
<proteinExistence type="predicted"/>
<protein>
    <submittedName>
        <fullName evidence="3">Uncharacterized protein</fullName>
    </submittedName>
</protein>
<evidence type="ECO:0000313" key="4">
    <source>
        <dbReference type="Proteomes" id="UP000824200"/>
    </source>
</evidence>
<dbReference type="Proteomes" id="UP000824200">
    <property type="component" value="Unassembled WGS sequence"/>
</dbReference>
<comment type="caution">
    <text evidence="3">The sequence shown here is derived from an EMBL/GenBank/DDBJ whole genome shotgun (WGS) entry which is preliminary data.</text>
</comment>
<evidence type="ECO:0000256" key="2">
    <source>
        <dbReference type="SAM" id="Phobius"/>
    </source>
</evidence>
<feature type="compositionally biased region" description="Basic and acidic residues" evidence="1">
    <location>
        <begin position="204"/>
        <end position="215"/>
    </location>
</feature>
<feature type="compositionally biased region" description="Low complexity" evidence="1">
    <location>
        <begin position="231"/>
        <end position="242"/>
    </location>
</feature>
<keyword evidence="2" id="KW-0812">Transmembrane</keyword>
<feature type="transmembrane region" description="Helical" evidence="2">
    <location>
        <begin position="12"/>
        <end position="32"/>
    </location>
</feature>
<reference evidence="3" key="2">
    <citation type="journal article" date="2021" name="PeerJ">
        <title>Extensive microbial diversity within the chicken gut microbiome revealed by metagenomics and culture.</title>
        <authorList>
            <person name="Gilroy R."/>
            <person name="Ravi A."/>
            <person name="Getino M."/>
            <person name="Pursley I."/>
            <person name="Horton D.L."/>
            <person name="Alikhan N.F."/>
            <person name="Baker D."/>
            <person name="Gharbi K."/>
            <person name="Hall N."/>
            <person name="Watson M."/>
            <person name="Adriaenssens E.M."/>
            <person name="Foster-Nyarko E."/>
            <person name="Jarju S."/>
            <person name="Secka A."/>
            <person name="Antonio M."/>
            <person name="Oren A."/>
            <person name="Chaudhuri R.R."/>
            <person name="La Ragione R."/>
            <person name="Hildebrand F."/>
            <person name="Pallen M.J."/>
        </authorList>
    </citation>
    <scope>NUCLEOTIDE SEQUENCE</scope>
    <source>
        <strain evidence="3">CHK121-14286</strain>
    </source>
</reference>
<keyword evidence="2" id="KW-1133">Transmembrane helix</keyword>
<organism evidence="3 4">
    <name type="scientific">Candidatus Fimimonas gallinarum</name>
    <dbReference type="NCBI Taxonomy" id="2840821"/>
    <lineage>
        <taxon>Bacteria</taxon>
        <taxon>Pseudomonadati</taxon>
        <taxon>Myxococcota</taxon>
        <taxon>Myxococcia</taxon>
        <taxon>Myxococcales</taxon>
        <taxon>Cystobacterineae</taxon>
        <taxon>Myxococcaceae</taxon>
        <taxon>Myxococcaceae incertae sedis</taxon>
        <taxon>Candidatus Fimimonas</taxon>
    </lineage>
</organism>
<name>A0A9D1E4B6_9BACT</name>
<accession>A0A9D1E4B6</accession>
<feature type="region of interest" description="Disordered" evidence="1">
    <location>
        <begin position="204"/>
        <end position="250"/>
    </location>
</feature>
<evidence type="ECO:0000313" key="3">
    <source>
        <dbReference type="EMBL" id="HIR66160.1"/>
    </source>
</evidence>
<keyword evidence="2" id="KW-0472">Membrane</keyword>
<dbReference type="AlphaFoldDB" id="A0A9D1E4B6"/>
<evidence type="ECO:0000256" key="1">
    <source>
        <dbReference type="SAM" id="MobiDB-lite"/>
    </source>
</evidence>
<gene>
    <name evidence="3" type="ORF">IAC95_04720</name>
</gene>
<reference evidence="3" key="1">
    <citation type="submission" date="2020-10" db="EMBL/GenBank/DDBJ databases">
        <authorList>
            <person name="Gilroy R."/>
        </authorList>
    </citation>
    <scope>NUCLEOTIDE SEQUENCE</scope>
    <source>
        <strain evidence="3">CHK121-14286</strain>
    </source>
</reference>